<evidence type="ECO:0000256" key="1">
    <source>
        <dbReference type="SAM" id="MobiDB-lite"/>
    </source>
</evidence>
<accession>A0A0L9UYT2</accession>
<sequence>MVVLFVGYNKDKNHGQPIKFGKSTLQGISTRAAQAPLDKGGSSADAPNRLSSSRALQRPQIGGPPAPAKQPEARFGSTVHVTQHASRDPADLASKLIFYFEFWRKISSELRPFFTYK</sequence>
<dbReference type="Proteomes" id="UP000053144">
    <property type="component" value="Chromosome 7"/>
</dbReference>
<feature type="region of interest" description="Disordered" evidence="1">
    <location>
        <begin position="31"/>
        <end position="88"/>
    </location>
</feature>
<dbReference type="AlphaFoldDB" id="A0A0L9UYT2"/>
<evidence type="ECO:0000313" key="3">
    <source>
        <dbReference type="Proteomes" id="UP000053144"/>
    </source>
</evidence>
<protein>
    <submittedName>
        <fullName evidence="2">Uncharacterized protein</fullName>
    </submittedName>
</protein>
<name>A0A0L9UYT2_PHAAN</name>
<reference evidence="3" key="1">
    <citation type="journal article" date="2015" name="Proc. Natl. Acad. Sci. U.S.A.">
        <title>Genome sequencing of adzuki bean (Vigna angularis) provides insight into high starch and low fat accumulation and domestication.</title>
        <authorList>
            <person name="Yang K."/>
            <person name="Tian Z."/>
            <person name="Chen C."/>
            <person name="Luo L."/>
            <person name="Zhao B."/>
            <person name="Wang Z."/>
            <person name="Yu L."/>
            <person name="Li Y."/>
            <person name="Sun Y."/>
            <person name="Li W."/>
            <person name="Chen Y."/>
            <person name="Li Y."/>
            <person name="Zhang Y."/>
            <person name="Ai D."/>
            <person name="Zhao J."/>
            <person name="Shang C."/>
            <person name="Ma Y."/>
            <person name="Wu B."/>
            <person name="Wang M."/>
            <person name="Gao L."/>
            <person name="Sun D."/>
            <person name="Zhang P."/>
            <person name="Guo F."/>
            <person name="Wang W."/>
            <person name="Li Y."/>
            <person name="Wang J."/>
            <person name="Varshney R.K."/>
            <person name="Wang J."/>
            <person name="Ling H.Q."/>
            <person name="Wan P."/>
        </authorList>
    </citation>
    <scope>NUCLEOTIDE SEQUENCE</scope>
    <source>
        <strain evidence="3">cv. Jingnong 6</strain>
    </source>
</reference>
<dbReference type="EMBL" id="CM003377">
    <property type="protein sequence ID" value="KOM47747.1"/>
    <property type="molecule type" value="Genomic_DNA"/>
</dbReference>
<organism evidence="2 3">
    <name type="scientific">Phaseolus angularis</name>
    <name type="common">Azuki bean</name>
    <name type="synonym">Vigna angularis</name>
    <dbReference type="NCBI Taxonomy" id="3914"/>
    <lineage>
        <taxon>Eukaryota</taxon>
        <taxon>Viridiplantae</taxon>
        <taxon>Streptophyta</taxon>
        <taxon>Embryophyta</taxon>
        <taxon>Tracheophyta</taxon>
        <taxon>Spermatophyta</taxon>
        <taxon>Magnoliopsida</taxon>
        <taxon>eudicotyledons</taxon>
        <taxon>Gunneridae</taxon>
        <taxon>Pentapetalae</taxon>
        <taxon>rosids</taxon>
        <taxon>fabids</taxon>
        <taxon>Fabales</taxon>
        <taxon>Fabaceae</taxon>
        <taxon>Papilionoideae</taxon>
        <taxon>50 kb inversion clade</taxon>
        <taxon>NPAAA clade</taxon>
        <taxon>indigoferoid/millettioid clade</taxon>
        <taxon>Phaseoleae</taxon>
        <taxon>Vigna</taxon>
    </lineage>
</organism>
<evidence type="ECO:0000313" key="2">
    <source>
        <dbReference type="EMBL" id="KOM47747.1"/>
    </source>
</evidence>
<dbReference type="Gramene" id="KOM47747">
    <property type="protein sequence ID" value="KOM47747"/>
    <property type="gene ID" value="LR48_Vigan07g145100"/>
</dbReference>
<gene>
    <name evidence="2" type="ORF">LR48_Vigan07g145100</name>
</gene>
<proteinExistence type="predicted"/>